<sequence length="255" mass="27686">MKEAFVTSEIKNHIAHITFGTPKSNSLPGYILEKLAQTILDESAKSEVKAILIRSEGEKAFCAGASFDELLEIEEIETSKKFFGGFAKVLNAMRTCGKIVVVRVQGKTTGGGVGIACGADYCFATKDAALALTEINLGIGPFVIGPFVERKIGKSQFAAMAIDADFRTAAWAVEHNIYHSVSDSIAEMDGALDAFLEKLSTRSEEALALIKKVSWEGTDHFSELMPERIFMSASLILEDSAKKNINAIKEKLRAK</sequence>
<evidence type="ECO:0000256" key="1">
    <source>
        <dbReference type="ARBA" id="ARBA00005254"/>
    </source>
</evidence>
<evidence type="ECO:0000313" key="2">
    <source>
        <dbReference type="EMBL" id="SSZ55702.1"/>
    </source>
</evidence>
<dbReference type="InterPro" id="IPR001753">
    <property type="entry name" value="Enoyl-CoA_hydra/iso"/>
</dbReference>
<dbReference type="AlphaFoldDB" id="A0A376C0W3"/>
<dbReference type="Gene3D" id="3.90.226.10">
    <property type="entry name" value="2-enoyl-CoA Hydratase, Chain A, domain 1"/>
    <property type="match status" value="1"/>
</dbReference>
<evidence type="ECO:0000313" key="3">
    <source>
        <dbReference type="Proteomes" id="UP000255515"/>
    </source>
</evidence>
<proteinExistence type="inferred from homology"/>
<reference evidence="2 3" key="1">
    <citation type="submission" date="2018-06" db="EMBL/GenBank/DDBJ databases">
        <authorList>
            <consortium name="Pathogen Informatics"/>
            <person name="Doyle S."/>
        </authorList>
    </citation>
    <scope>NUCLEOTIDE SEQUENCE [LARGE SCALE GENOMIC DNA]</scope>
    <source>
        <strain evidence="2 3">NCTC11661</strain>
    </source>
</reference>
<dbReference type="SUPFAM" id="SSF52096">
    <property type="entry name" value="ClpP/crotonase"/>
    <property type="match status" value="1"/>
</dbReference>
<accession>A0A376C0W3</accession>
<dbReference type="InterPro" id="IPR051683">
    <property type="entry name" value="Enoyl-CoA_Hydratase/Isomerase"/>
</dbReference>
<dbReference type="Proteomes" id="UP000255515">
    <property type="component" value="Unassembled WGS sequence"/>
</dbReference>
<keyword evidence="2" id="KW-0456">Lyase</keyword>
<comment type="similarity">
    <text evidence="1">Belongs to the enoyl-CoA hydratase/isomerase family.</text>
</comment>
<dbReference type="CDD" id="cd06558">
    <property type="entry name" value="crotonase-like"/>
    <property type="match status" value="1"/>
</dbReference>
<dbReference type="RefSeq" id="WP_002689019.1">
    <property type="nucleotide sequence ID" value="NZ_UFTJ01000002.1"/>
</dbReference>
<gene>
    <name evidence="2" type="primary">pksH</name>
    <name evidence="2" type="ORF">NCTC11661_01100</name>
</gene>
<dbReference type="PANTHER" id="PTHR42964">
    <property type="entry name" value="ENOYL-COA HYDRATASE"/>
    <property type="match status" value="1"/>
</dbReference>
<dbReference type="GO" id="GO:0016829">
    <property type="term" value="F:lyase activity"/>
    <property type="evidence" value="ECO:0007669"/>
    <property type="project" value="UniProtKB-KW"/>
</dbReference>
<protein>
    <submittedName>
        <fullName evidence="2">Probable polyketide biosynthesis enoyl-CoA hydratase pksH</fullName>
        <ecNumber evidence="2">4.2.1.-</ecNumber>
    </submittedName>
</protein>
<dbReference type="InterPro" id="IPR029045">
    <property type="entry name" value="ClpP/crotonase-like_dom_sf"/>
</dbReference>
<dbReference type="EC" id="4.2.1.-" evidence="2"/>
<name>A0A376C0W3_9FLAO</name>
<organism evidence="2 3">
    <name type="scientific">Bergeyella zoohelcum</name>
    <dbReference type="NCBI Taxonomy" id="1015"/>
    <lineage>
        <taxon>Bacteria</taxon>
        <taxon>Pseudomonadati</taxon>
        <taxon>Bacteroidota</taxon>
        <taxon>Flavobacteriia</taxon>
        <taxon>Flavobacteriales</taxon>
        <taxon>Weeksellaceae</taxon>
        <taxon>Bergeyella</taxon>
    </lineage>
</organism>
<dbReference type="EMBL" id="UFTJ01000002">
    <property type="protein sequence ID" value="SSZ55702.1"/>
    <property type="molecule type" value="Genomic_DNA"/>
</dbReference>
<dbReference type="PANTHER" id="PTHR42964:SF1">
    <property type="entry name" value="POLYKETIDE BIOSYNTHESIS ENOYL-COA HYDRATASE PKSH-RELATED"/>
    <property type="match status" value="1"/>
</dbReference>
<dbReference type="Pfam" id="PF00378">
    <property type="entry name" value="ECH_1"/>
    <property type="match status" value="1"/>
</dbReference>